<dbReference type="InterPro" id="IPR050253">
    <property type="entry name" value="Seed_Storage-Functional"/>
</dbReference>
<dbReference type="EMBL" id="LIHL02000008">
    <property type="protein sequence ID" value="KAF5462666.1"/>
    <property type="molecule type" value="Genomic_DNA"/>
</dbReference>
<dbReference type="PANTHER" id="PTHR31189:SF13">
    <property type="entry name" value="CUPINCIN"/>
    <property type="match status" value="1"/>
</dbReference>
<feature type="chain" id="PRO_5032708797" description="Cupin type-1 domain-containing protein" evidence="2">
    <location>
        <begin position="28"/>
        <end position="502"/>
    </location>
</feature>
<accession>A0A833UA62</accession>
<evidence type="ECO:0000313" key="5">
    <source>
        <dbReference type="Proteomes" id="UP000619265"/>
    </source>
</evidence>
<reference evidence="4" key="1">
    <citation type="submission" date="2015-10" db="EMBL/GenBank/DDBJ databases">
        <authorList>
            <person name="Martinez-Garcia P.J."/>
            <person name="Crepeau M.W."/>
            <person name="Puiu D."/>
            <person name="Gonzalez-Ibeas D."/>
            <person name="Whalen J."/>
            <person name="Stevens K."/>
            <person name="Paul R."/>
            <person name="Butterfield T."/>
            <person name="Britton M."/>
            <person name="Reagan R."/>
            <person name="Chakraborty S."/>
            <person name="Walawage S.L."/>
            <person name="Vasquez-Gross H.A."/>
            <person name="Cardeno C."/>
            <person name="Famula R."/>
            <person name="Pratt K."/>
            <person name="Kuruganti S."/>
            <person name="Aradhya M.K."/>
            <person name="Leslie C.A."/>
            <person name="Dandekar A.M."/>
            <person name="Salzberg S.L."/>
            <person name="Wegrzyn J.L."/>
            <person name="Langley C.H."/>
            <person name="Neale D.B."/>
        </authorList>
    </citation>
    <scope>NUCLEOTIDE SEQUENCE</scope>
    <source>
        <tissue evidence="4">Leaves</tissue>
    </source>
</reference>
<dbReference type="SUPFAM" id="SSF51182">
    <property type="entry name" value="RmlC-like cupins"/>
    <property type="match status" value="2"/>
</dbReference>
<protein>
    <recommendedName>
        <fullName evidence="3">Cupin type-1 domain-containing protein</fullName>
    </recommendedName>
</protein>
<dbReference type="CDD" id="cd02244">
    <property type="entry name" value="cupin_7S_vicilin-like_N"/>
    <property type="match status" value="1"/>
</dbReference>
<sequence>MAFKPKIPIALLLLTSLLAICAGLALAMQDPELKQCKHQCRHQRQFDEQEKEHCQRSCDEYHIEKKARERAERRRSEEGSSREEGYEEEELGGEREEENPYVFEDEDFETRVRTDEGRIQVLEKFTKRSKLLRGIENFRVAILEANPQTFISPAHFDAELVVFVAKGRATITTVREEKRENFNVEQGDIMRIPAGTPVYLINRDENEKLYIVKILRPVSVPGHFEAFHGSGGEDPESFYRAFSWEVLEAALKTRRDQLEKLFGKQTQGVIIKASKEQIRSMSKHEETTPRIWPFGGDSTHPFNLFHKRPSQSNQFGRLFETDPKECKQLQDLDLMVSFANITKGSMAGPYYNSRATKISVVIEGEGYFEMACPHLSSSGSRGQREGSGSSRRRSRSGPSYQQIRGRLRPGMVFVAPAGHPVAVIASRNKNLQVLCFDVNAQGNIRFPLAGKNNIVNEFEKEAKELAFNFPAREVEKIFRNQDQEFFFPGPSRQPEEGGRAFE</sequence>
<gene>
    <name evidence="4" type="ORF">F2P56_018654</name>
</gene>
<dbReference type="Gramene" id="Jr08_13930_p1">
    <property type="protein sequence ID" value="cds.Jr08_13930_p1"/>
    <property type="gene ID" value="Jr08_13930"/>
</dbReference>
<dbReference type="SMR" id="A0A833UA62"/>
<feature type="compositionally biased region" description="Acidic residues" evidence="1">
    <location>
        <begin position="85"/>
        <end position="100"/>
    </location>
</feature>
<feature type="signal peptide" evidence="2">
    <location>
        <begin position="1"/>
        <end position="27"/>
    </location>
</feature>
<dbReference type="InterPro" id="IPR014710">
    <property type="entry name" value="RmlC-like_jellyroll"/>
</dbReference>
<dbReference type="Gene3D" id="2.60.120.10">
    <property type="entry name" value="Jelly Rolls"/>
    <property type="match status" value="2"/>
</dbReference>
<feature type="compositionally biased region" description="Low complexity" evidence="1">
    <location>
        <begin position="376"/>
        <end position="389"/>
    </location>
</feature>
<dbReference type="Proteomes" id="UP000619265">
    <property type="component" value="Unassembled WGS sequence"/>
</dbReference>
<comment type="caution">
    <text evidence="4">The sequence shown here is derived from an EMBL/GenBank/DDBJ whole genome shotgun (WGS) entry which is preliminary data.</text>
</comment>
<feature type="region of interest" description="Disordered" evidence="1">
    <location>
        <begin position="67"/>
        <end position="100"/>
    </location>
</feature>
<evidence type="ECO:0000313" key="4">
    <source>
        <dbReference type="EMBL" id="KAF5462666.1"/>
    </source>
</evidence>
<feature type="domain" description="Cupin type-1" evidence="3">
    <location>
        <begin position="302"/>
        <end position="475"/>
    </location>
</feature>
<dbReference type="SMART" id="SM00835">
    <property type="entry name" value="Cupin_1"/>
    <property type="match status" value="2"/>
</dbReference>
<dbReference type="KEGG" id="jre:108986502"/>
<evidence type="ECO:0000259" key="3">
    <source>
        <dbReference type="SMART" id="SM00835"/>
    </source>
</evidence>
<dbReference type="OrthoDB" id="1912756at2759"/>
<dbReference type="InterPro" id="IPR011051">
    <property type="entry name" value="RmlC_Cupin_sf"/>
</dbReference>
<organism evidence="4 5">
    <name type="scientific">Juglans regia</name>
    <name type="common">English walnut</name>
    <dbReference type="NCBI Taxonomy" id="51240"/>
    <lineage>
        <taxon>Eukaryota</taxon>
        <taxon>Viridiplantae</taxon>
        <taxon>Streptophyta</taxon>
        <taxon>Embryophyta</taxon>
        <taxon>Tracheophyta</taxon>
        <taxon>Spermatophyta</taxon>
        <taxon>Magnoliopsida</taxon>
        <taxon>eudicotyledons</taxon>
        <taxon>Gunneridae</taxon>
        <taxon>Pentapetalae</taxon>
        <taxon>rosids</taxon>
        <taxon>fabids</taxon>
        <taxon>Fagales</taxon>
        <taxon>Juglandaceae</taxon>
        <taxon>Juglans</taxon>
    </lineage>
</organism>
<feature type="region of interest" description="Disordered" evidence="1">
    <location>
        <begin position="374"/>
        <end position="401"/>
    </location>
</feature>
<proteinExistence type="predicted"/>
<dbReference type="CDD" id="cd02245">
    <property type="entry name" value="cupin_7S_vicilin-like_C"/>
    <property type="match status" value="1"/>
</dbReference>
<dbReference type="PANTHER" id="PTHR31189">
    <property type="entry name" value="OS03G0336100 PROTEIN-RELATED"/>
    <property type="match status" value="1"/>
</dbReference>
<dbReference type="AlphaFoldDB" id="A0A833UA62"/>
<name>A0A833UA62_JUGRE</name>
<feature type="domain" description="Cupin type-1" evidence="3">
    <location>
        <begin position="101"/>
        <end position="259"/>
    </location>
</feature>
<evidence type="ECO:0000256" key="1">
    <source>
        <dbReference type="SAM" id="MobiDB-lite"/>
    </source>
</evidence>
<evidence type="ECO:0000256" key="2">
    <source>
        <dbReference type="SAM" id="SignalP"/>
    </source>
</evidence>
<dbReference type="InterPro" id="IPR006045">
    <property type="entry name" value="Cupin_1"/>
</dbReference>
<reference evidence="4" key="2">
    <citation type="submission" date="2020-03" db="EMBL/GenBank/DDBJ databases">
        <title>Walnut 2.0.</title>
        <authorList>
            <person name="Marrano A."/>
            <person name="Britton M."/>
            <person name="Zimin A.V."/>
            <person name="Zaini P.A."/>
            <person name="Workman R."/>
            <person name="Puiu D."/>
            <person name="Bianco L."/>
            <person name="Allen B.J."/>
            <person name="Troggio M."/>
            <person name="Leslie C.A."/>
            <person name="Timp W."/>
            <person name="Dendekar A."/>
            <person name="Salzberg S.L."/>
            <person name="Neale D.B."/>
        </authorList>
    </citation>
    <scope>NUCLEOTIDE SEQUENCE</scope>
    <source>
        <tissue evidence="4">Leaves</tissue>
    </source>
</reference>
<feature type="compositionally biased region" description="Basic and acidic residues" evidence="1">
    <location>
        <begin position="67"/>
        <end position="84"/>
    </location>
</feature>
<keyword evidence="2" id="KW-0732">Signal</keyword>
<dbReference type="Pfam" id="PF00190">
    <property type="entry name" value="Cupin_1"/>
    <property type="match status" value="2"/>
</dbReference>